<reference evidence="9" key="1">
    <citation type="journal article" date="2015" name="Nature">
        <title>Complex archaea that bridge the gap between prokaryotes and eukaryotes.</title>
        <authorList>
            <person name="Spang A."/>
            <person name="Saw J.H."/>
            <person name="Jorgensen S.L."/>
            <person name="Zaremba-Niedzwiedzka K."/>
            <person name="Martijn J."/>
            <person name="Lind A.E."/>
            <person name="van Eijk R."/>
            <person name="Schleper C."/>
            <person name="Guy L."/>
            <person name="Ettema T.J."/>
        </authorList>
    </citation>
    <scope>NUCLEOTIDE SEQUENCE</scope>
</reference>
<dbReference type="PANTHER" id="PTHR21299:SF1">
    <property type="entry name" value="PANTOATE--BETA-ALANINE LIGASE"/>
    <property type="match status" value="1"/>
</dbReference>
<dbReference type="InterPro" id="IPR003721">
    <property type="entry name" value="Pantoate_ligase"/>
</dbReference>
<dbReference type="NCBIfam" id="TIGR00018">
    <property type="entry name" value="panC"/>
    <property type="match status" value="1"/>
</dbReference>
<dbReference type="HAMAP" id="MF_00158">
    <property type="entry name" value="PanC"/>
    <property type="match status" value="1"/>
</dbReference>
<gene>
    <name evidence="9" type="ORF">LCGC14_0069060</name>
</gene>
<dbReference type="EC" id="6.3.2.1" evidence="3"/>
<dbReference type="GO" id="GO:0004592">
    <property type="term" value="F:pantoate-beta-alanine ligase activity"/>
    <property type="evidence" value="ECO:0007669"/>
    <property type="project" value="UniProtKB-EC"/>
</dbReference>
<sequence>MHFSMLVKETKNKLTEELNKLDNNLSLGLVPTMGALHKGHASLIQKAVNENDKVVVSIFVNPTQFNNKEDLDKYPKTLESDIKLISSISKDIVVFTPAVSEIYTDSVVPKIYNFEGLDKVMEGEFRDDHFNGVGTIVEELFTIIKPTKAYFGEKDFQQLRIIQKLTEIQHIPVEIIGCEIIRENHGLAMSSRNERLSKKIRQKAAFIYKTLQTAKNKFGIENALSVKDWVINEFQKTDEFQLEYFDITDVETLTPINNKINNVKYRAFIAVYVEDVRLIDNIALN</sequence>
<dbReference type="EMBL" id="LAZR01000017">
    <property type="protein sequence ID" value="KKO05894.1"/>
    <property type="molecule type" value="Genomic_DNA"/>
</dbReference>
<evidence type="ECO:0000256" key="2">
    <source>
        <dbReference type="ARBA" id="ARBA00009256"/>
    </source>
</evidence>
<accession>A0A0F9YMQ0</accession>
<keyword evidence="5" id="KW-0566">Pantothenate biosynthesis</keyword>
<dbReference type="InterPro" id="IPR004821">
    <property type="entry name" value="Cyt_trans-like"/>
</dbReference>
<evidence type="ECO:0000256" key="4">
    <source>
        <dbReference type="ARBA" id="ARBA00022598"/>
    </source>
</evidence>
<dbReference type="UniPathway" id="UPA00028">
    <property type="reaction ID" value="UER00005"/>
</dbReference>
<dbReference type="Pfam" id="PF02569">
    <property type="entry name" value="Pantoate_ligase"/>
    <property type="match status" value="1"/>
</dbReference>
<comment type="similarity">
    <text evidence="2">Belongs to the pantothenate synthetase family.</text>
</comment>
<evidence type="ECO:0000256" key="8">
    <source>
        <dbReference type="ARBA" id="ARBA00048258"/>
    </source>
</evidence>
<dbReference type="InterPro" id="IPR014729">
    <property type="entry name" value="Rossmann-like_a/b/a_fold"/>
</dbReference>
<keyword evidence="4" id="KW-0436">Ligase</keyword>
<evidence type="ECO:0000313" key="9">
    <source>
        <dbReference type="EMBL" id="KKO05894.1"/>
    </source>
</evidence>
<dbReference type="GO" id="GO:0005829">
    <property type="term" value="C:cytosol"/>
    <property type="evidence" value="ECO:0007669"/>
    <property type="project" value="TreeGrafter"/>
</dbReference>
<dbReference type="GO" id="GO:0015940">
    <property type="term" value="P:pantothenate biosynthetic process"/>
    <property type="evidence" value="ECO:0007669"/>
    <property type="project" value="UniProtKB-UniPathway"/>
</dbReference>
<protein>
    <recommendedName>
        <fullName evidence="3">pantoate--beta-alanine ligase (AMP-forming)</fullName>
        <ecNumber evidence="3">6.3.2.1</ecNumber>
    </recommendedName>
</protein>
<organism evidence="9">
    <name type="scientific">marine sediment metagenome</name>
    <dbReference type="NCBI Taxonomy" id="412755"/>
    <lineage>
        <taxon>unclassified sequences</taxon>
        <taxon>metagenomes</taxon>
        <taxon>ecological metagenomes</taxon>
    </lineage>
</organism>
<keyword evidence="7" id="KW-0067">ATP-binding</keyword>
<dbReference type="Gene3D" id="3.30.1300.10">
    <property type="entry name" value="Pantoate-beta-alanine ligase, C-terminal domain"/>
    <property type="match status" value="1"/>
</dbReference>
<name>A0A0F9YMQ0_9ZZZZ</name>
<dbReference type="SUPFAM" id="SSF52374">
    <property type="entry name" value="Nucleotidylyl transferase"/>
    <property type="match status" value="1"/>
</dbReference>
<comment type="pathway">
    <text evidence="1">Cofactor biosynthesis; (R)-pantothenate biosynthesis; (R)-pantothenate from (R)-pantoate and beta-alanine: step 1/1.</text>
</comment>
<keyword evidence="6" id="KW-0547">Nucleotide-binding</keyword>
<dbReference type="Gene3D" id="3.40.50.620">
    <property type="entry name" value="HUPs"/>
    <property type="match status" value="1"/>
</dbReference>
<dbReference type="InterPro" id="IPR042176">
    <property type="entry name" value="Pantoate_ligase_C"/>
</dbReference>
<dbReference type="AlphaFoldDB" id="A0A0F9YMQ0"/>
<dbReference type="PANTHER" id="PTHR21299">
    <property type="entry name" value="CYTIDYLATE KINASE/PANTOATE-BETA-ALANINE LIGASE"/>
    <property type="match status" value="1"/>
</dbReference>
<evidence type="ECO:0000256" key="1">
    <source>
        <dbReference type="ARBA" id="ARBA00004990"/>
    </source>
</evidence>
<comment type="catalytic activity">
    <reaction evidence="8">
        <text>(R)-pantoate + beta-alanine + ATP = (R)-pantothenate + AMP + diphosphate + H(+)</text>
        <dbReference type="Rhea" id="RHEA:10912"/>
        <dbReference type="ChEBI" id="CHEBI:15378"/>
        <dbReference type="ChEBI" id="CHEBI:15980"/>
        <dbReference type="ChEBI" id="CHEBI:29032"/>
        <dbReference type="ChEBI" id="CHEBI:30616"/>
        <dbReference type="ChEBI" id="CHEBI:33019"/>
        <dbReference type="ChEBI" id="CHEBI:57966"/>
        <dbReference type="ChEBI" id="CHEBI:456215"/>
        <dbReference type="EC" id="6.3.2.1"/>
    </reaction>
</comment>
<dbReference type="GO" id="GO:0005524">
    <property type="term" value="F:ATP binding"/>
    <property type="evidence" value="ECO:0007669"/>
    <property type="project" value="UniProtKB-KW"/>
</dbReference>
<comment type="caution">
    <text evidence="9">The sequence shown here is derived from an EMBL/GenBank/DDBJ whole genome shotgun (WGS) entry which is preliminary data.</text>
</comment>
<dbReference type="NCBIfam" id="TIGR00125">
    <property type="entry name" value="cyt_tran_rel"/>
    <property type="match status" value="1"/>
</dbReference>
<proteinExistence type="inferred from homology"/>
<evidence type="ECO:0000256" key="3">
    <source>
        <dbReference type="ARBA" id="ARBA00012219"/>
    </source>
</evidence>
<evidence type="ECO:0000256" key="6">
    <source>
        <dbReference type="ARBA" id="ARBA00022741"/>
    </source>
</evidence>
<evidence type="ECO:0000256" key="7">
    <source>
        <dbReference type="ARBA" id="ARBA00022840"/>
    </source>
</evidence>
<evidence type="ECO:0000256" key="5">
    <source>
        <dbReference type="ARBA" id="ARBA00022655"/>
    </source>
</evidence>